<evidence type="ECO:0000256" key="6">
    <source>
        <dbReference type="RuleBase" id="RU004355"/>
    </source>
</evidence>
<accession>A0A2A4X9L5</accession>
<evidence type="ECO:0000313" key="9">
    <source>
        <dbReference type="EMBL" id="PCI78737.1"/>
    </source>
</evidence>
<dbReference type="Proteomes" id="UP000218775">
    <property type="component" value="Unassembled WGS sequence"/>
</dbReference>
<dbReference type="AlphaFoldDB" id="A0A2A4X9L5"/>
<reference evidence="10" key="1">
    <citation type="submission" date="2017-08" db="EMBL/GenBank/DDBJ databases">
        <title>A dynamic microbial community with high functional redundancy inhabits the cold, oxic subseafloor aquifer.</title>
        <authorList>
            <person name="Tully B.J."/>
            <person name="Wheat C.G."/>
            <person name="Glazer B.T."/>
            <person name="Huber J.A."/>
        </authorList>
    </citation>
    <scope>NUCLEOTIDE SEQUENCE [LARGE SCALE GENOMIC DNA]</scope>
</reference>
<keyword evidence="4 5" id="KW-0269">Exonuclease</keyword>
<dbReference type="PANTHER" id="PTHR30008:SF0">
    <property type="entry name" value="EXODEOXYRIBONUCLEASE 7 LARGE SUBUNIT"/>
    <property type="match status" value="1"/>
</dbReference>
<keyword evidence="2 5" id="KW-0540">Nuclease</keyword>
<dbReference type="Gene3D" id="2.40.50.1010">
    <property type="match status" value="1"/>
</dbReference>
<evidence type="ECO:0000256" key="1">
    <source>
        <dbReference type="ARBA" id="ARBA00022490"/>
    </source>
</evidence>
<evidence type="ECO:0000259" key="7">
    <source>
        <dbReference type="Pfam" id="PF02601"/>
    </source>
</evidence>
<dbReference type="EC" id="3.1.11.6" evidence="5"/>
<comment type="subunit">
    <text evidence="5">Heterooligomer composed of large and small subunits.</text>
</comment>
<evidence type="ECO:0000259" key="8">
    <source>
        <dbReference type="Pfam" id="PF13742"/>
    </source>
</evidence>
<dbReference type="PANTHER" id="PTHR30008">
    <property type="entry name" value="EXODEOXYRIBONUCLEASE 7 LARGE SUBUNIT"/>
    <property type="match status" value="1"/>
</dbReference>
<evidence type="ECO:0000256" key="5">
    <source>
        <dbReference type="HAMAP-Rule" id="MF_00378"/>
    </source>
</evidence>
<dbReference type="Pfam" id="PF13742">
    <property type="entry name" value="tRNA_anti_2"/>
    <property type="match status" value="1"/>
</dbReference>
<dbReference type="InterPro" id="IPR003753">
    <property type="entry name" value="Exonuc_VII_L"/>
</dbReference>
<feature type="domain" description="Exonuclease VII large subunit C-terminal" evidence="7">
    <location>
        <begin position="124"/>
        <end position="439"/>
    </location>
</feature>
<dbReference type="NCBIfam" id="TIGR00237">
    <property type="entry name" value="xseA"/>
    <property type="match status" value="1"/>
</dbReference>
<comment type="similarity">
    <text evidence="5 6">Belongs to the XseA family.</text>
</comment>
<dbReference type="CDD" id="cd04489">
    <property type="entry name" value="ExoVII_LU_OBF"/>
    <property type="match status" value="1"/>
</dbReference>
<dbReference type="InterPro" id="IPR020579">
    <property type="entry name" value="Exonuc_VII_lsu_C"/>
</dbReference>
<comment type="caution">
    <text evidence="9">The sequence shown here is derived from an EMBL/GenBank/DDBJ whole genome shotgun (WGS) entry which is preliminary data.</text>
</comment>
<keyword evidence="1 5" id="KW-0963">Cytoplasm</keyword>
<dbReference type="GO" id="GO:0005737">
    <property type="term" value="C:cytoplasm"/>
    <property type="evidence" value="ECO:0007669"/>
    <property type="project" value="UniProtKB-SubCell"/>
</dbReference>
<evidence type="ECO:0000313" key="10">
    <source>
        <dbReference type="Proteomes" id="UP000218775"/>
    </source>
</evidence>
<name>A0A2A4X9L5_UNCAE</name>
<dbReference type="Pfam" id="PF02601">
    <property type="entry name" value="Exonuc_VII_L"/>
    <property type="match status" value="1"/>
</dbReference>
<dbReference type="HAMAP" id="MF_00378">
    <property type="entry name" value="Exonuc_7_L"/>
    <property type="match status" value="1"/>
</dbReference>
<proteinExistence type="inferred from homology"/>
<dbReference type="GO" id="GO:0009318">
    <property type="term" value="C:exodeoxyribonuclease VII complex"/>
    <property type="evidence" value="ECO:0007669"/>
    <property type="project" value="UniProtKB-UniRule"/>
</dbReference>
<dbReference type="InterPro" id="IPR025824">
    <property type="entry name" value="OB-fold_nuc-bd_dom"/>
</dbReference>
<organism evidence="9 10">
    <name type="scientific">Aerophobetes bacterium</name>
    <dbReference type="NCBI Taxonomy" id="2030807"/>
    <lineage>
        <taxon>Bacteria</taxon>
        <taxon>Candidatus Aerophobota</taxon>
    </lineage>
</organism>
<comment type="function">
    <text evidence="5">Bidirectionally degrades single-stranded DNA into large acid-insoluble oligonucleotides, which are then degraded further into small acid-soluble oligonucleotides.</text>
</comment>
<evidence type="ECO:0000256" key="2">
    <source>
        <dbReference type="ARBA" id="ARBA00022722"/>
    </source>
</evidence>
<comment type="subcellular location">
    <subcellularLocation>
        <location evidence="5 6">Cytoplasm</location>
    </subcellularLocation>
</comment>
<dbReference type="GO" id="GO:0008855">
    <property type="term" value="F:exodeoxyribonuclease VII activity"/>
    <property type="evidence" value="ECO:0007669"/>
    <property type="project" value="UniProtKB-UniRule"/>
</dbReference>
<dbReference type="EMBL" id="NVUK01000001">
    <property type="protein sequence ID" value="PCI78737.1"/>
    <property type="molecule type" value="Genomic_DNA"/>
</dbReference>
<dbReference type="GO" id="GO:0003676">
    <property type="term" value="F:nucleic acid binding"/>
    <property type="evidence" value="ECO:0007669"/>
    <property type="project" value="InterPro"/>
</dbReference>
<dbReference type="GO" id="GO:0006308">
    <property type="term" value="P:DNA catabolic process"/>
    <property type="evidence" value="ECO:0007669"/>
    <property type="project" value="UniProtKB-UniRule"/>
</dbReference>
<comment type="catalytic activity">
    <reaction evidence="5 6">
        <text>Exonucleolytic cleavage in either 5'- to 3'- or 3'- to 5'-direction to yield nucleoside 5'-phosphates.</text>
        <dbReference type="EC" id="3.1.11.6"/>
    </reaction>
</comment>
<evidence type="ECO:0000256" key="4">
    <source>
        <dbReference type="ARBA" id="ARBA00022839"/>
    </source>
</evidence>
<keyword evidence="3 5" id="KW-0378">Hydrolase</keyword>
<evidence type="ECO:0000256" key="3">
    <source>
        <dbReference type="ARBA" id="ARBA00022801"/>
    </source>
</evidence>
<sequence>MLTQDKPYTVTALSKQICEKVEPFFYAVCVTGEVTNITRQSSGHLYFSIKDERSQLNVVMFQRQASLLKTVPKSGDKVIIKGSIKLYSLRSVYQLVAYSLTFSGLGDALILLQQRKEKFEKLGWFSKSLKKPFPPFPKKIGVVTSATGAAVRDILQILERRYPFFHVLIYPALVQGEKAAVEIARGIETLSSHSDCDVIIVARGGGSFEDLYAFNEEVVIQAVHACKLPLISAVGHETDTTLIDFISDKREPTPSAAAQTVCQDFAQFLDNFSKTSKQIHETMQALIVNYKREISQIKRHPCFAEDSHYLFMPMQALDQVGMQIQSALKNSLMHKKERLQIYAHALKPKHLEELFYSCKRQFLDLYTQIETVIKAQREQRLVKFSLQQKHLEALSPLKTLGKGYAIAFCENKQSVILDSRTLTPGDTLNLRLSKGEVKVKVMEIQE</sequence>
<feature type="domain" description="OB-fold nucleic acid binding" evidence="8">
    <location>
        <begin position="8"/>
        <end position="99"/>
    </location>
</feature>
<protein>
    <recommendedName>
        <fullName evidence="5">Exodeoxyribonuclease 7 large subunit</fullName>
        <ecNumber evidence="5">3.1.11.6</ecNumber>
    </recommendedName>
    <alternativeName>
        <fullName evidence="5">Exodeoxyribonuclease VII large subunit</fullName>
        <shortName evidence="5">Exonuclease VII large subunit</shortName>
    </alternativeName>
</protein>
<gene>
    <name evidence="5 9" type="primary">xseA</name>
    <name evidence="9" type="ORF">COB21_00115</name>
</gene>